<dbReference type="AlphaFoldDB" id="A0A8S2QA25"/>
<dbReference type="PANTHER" id="PTHR34203">
    <property type="entry name" value="METHYLTRANSFERASE, FKBM FAMILY PROTEIN"/>
    <property type="match status" value="1"/>
</dbReference>
<dbReference type="Proteomes" id="UP000682733">
    <property type="component" value="Unassembled WGS sequence"/>
</dbReference>
<reference evidence="2" key="1">
    <citation type="submission" date="2021-02" db="EMBL/GenBank/DDBJ databases">
        <authorList>
            <person name="Nowell W R."/>
        </authorList>
    </citation>
    <scope>NUCLEOTIDE SEQUENCE</scope>
</reference>
<dbReference type="InterPro" id="IPR052514">
    <property type="entry name" value="SAM-dependent_MTase"/>
</dbReference>
<evidence type="ECO:0000313" key="3">
    <source>
        <dbReference type="Proteomes" id="UP000682733"/>
    </source>
</evidence>
<dbReference type="EMBL" id="CAJNOK010018550">
    <property type="protein sequence ID" value="CAF1284355.1"/>
    <property type="molecule type" value="Genomic_DNA"/>
</dbReference>
<proteinExistence type="predicted"/>
<dbReference type="Gene3D" id="3.40.50.150">
    <property type="entry name" value="Vaccinia Virus protein VP39"/>
    <property type="match status" value="1"/>
</dbReference>
<sequence length="307" mass="35458">MEISSLYTKSLAVGCYQQLRPITLRPHVNIVDVCGEILTNFTCIKSKVLLDSSQTTICLHDVNRDVYVSGTIINQKIWEENLVTKLLKILLKYPEYAMIDIGANIGTYTMYSLSIHRTTISVECYQPNIERIVRAVQLENVSRYLTLIGNAIYTEADKYLQLEEDKSNIGGQGLIMNETTNRTFPVSDKFTVRTIRFDDLLPIFIDRQVRSAIMKVDIQSSESFLCASGNKIFDSINIVLVQMEWAEIKWKTNQVEFIFDFFTKRNYVPTATDNCQILNRTTSNYTRWGTPHDIFWIKSSYYHICET</sequence>
<comment type="caution">
    <text evidence="2">The sequence shown here is derived from an EMBL/GenBank/DDBJ whole genome shotgun (WGS) entry which is preliminary data.</text>
</comment>
<dbReference type="PANTHER" id="PTHR34203:SF15">
    <property type="entry name" value="SLL1173 PROTEIN"/>
    <property type="match status" value="1"/>
</dbReference>
<evidence type="ECO:0008006" key="4">
    <source>
        <dbReference type="Google" id="ProtNLM"/>
    </source>
</evidence>
<evidence type="ECO:0000313" key="1">
    <source>
        <dbReference type="EMBL" id="CAF1284355.1"/>
    </source>
</evidence>
<dbReference type="Proteomes" id="UP000677228">
    <property type="component" value="Unassembled WGS sequence"/>
</dbReference>
<dbReference type="EMBL" id="CAJOBA010040117">
    <property type="protein sequence ID" value="CAF4089333.1"/>
    <property type="molecule type" value="Genomic_DNA"/>
</dbReference>
<evidence type="ECO:0000313" key="2">
    <source>
        <dbReference type="EMBL" id="CAF4089333.1"/>
    </source>
</evidence>
<organism evidence="2 3">
    <name type="scientific">Didymodactylos carnosus</name>
    <dbReference type="NCBI Taxonomy" id="1234261"/>
    <lineage>
        <taxon>Eukaryota</taxon>
        <taxon>Metazoa</taxon>
        <taxon>Spiralia</taxon>
        <taxon>Gnathifera</taxon>
        <taxon>Rotifera</taxon>
        <taxon>Eurotatoria</taxon>
        <taxon>Bdelloidea</taxon>
        <taxon>Philodinida</taxon>
        <taxon>Philodinidae</taxon>
        <taxon>Didymodactylos</taxon>
    </lineage>
</organism>
<protein>
    <recommendedName>
        <fullName evidence="4">Methyltransferase FkbM domain-containing protein</fullName>
    </recommendedName>
</protein>
<accession>A0A8S2QA25</accession>
<dbReference type="SUPFAM" id="SSF53335">
    <property type="entry name" value="S-adenosyl-L-methionine-dependent methyltransferases"/>
    <property type="match status" value="1"/>
</dbReference>
<dbReference type="InterPro" id="IPR029063">
    <property type="entry name" value="SAM-dependent_MTases_sf"/>
</dbReference>
<name>A0A8S2QA25_9BILA</name>
<gene>
    <name evidence="1" type="ORF">OVA965_LOCUS27795</name>
    <name evidence="2" type="ORF">TMI583_LOCUS28544</name>
</gene>